<sequence length="145" mass="14446">MRVRHIMGAVALAALAGCSSPAPADKAAAPAAPEATAASQAAGALPVCGEVFVPDQKVSGFDEQKGCTGKDGTVQFIGAIECSDGTKLWPVDASTGAPTGYGREGQVYRVVKGEVQADNGYKQAYEECMKEAPGGASAAPSAAAG</sequence>
<evidence type="ECO:0000313" key="2">
    <source>
        <dbReference type="EMBL" id="SFF62799.1"/>
    </source>
</evidence>
<feature type="chain" id="PRO_5039471806" description="Lipoprotein" evidence="1">
    <location>
        <begin position="25"/>
        <end position="145"/>
    </location>
</feature>
<keyword evidence="1" id="KW-0732">Signal</keyword>
<name>A0A1I2K908_9ACTN</name>
<evidence type="ECO:0000256" key="1">
    <source>
        <dbReference type="SAM" id="SignalP"/>
    </source>
</evidence>
<evidence type="ECO:0008006" key="4">
    <source>
        <dbReference type="Google" id="ProtNLM"/>
    </source>
</evidence>
<organism evidence="2 3">
    <name type="scientific">Actinoplanes philippinensis</name>
    <dbReference type="NCBI Taxonomy" id="35752"/>
    <lineage>
        <taxon>Bacteria</taxon>
        <taxon>Bacillati</taxon>
        <taxon>Actinomycetota</taxon>
        <taxon>Actinomycetes</taxon>
        <taxon>Micromonosporales</taxon>
        <taxon>Micromonosporaceae</taxon>
        <taxon>Actinoplanes</taxon>
    </lineage>
</organism>
<dbReference type="RefSeq" id="WP_143134041.1">
    <property type="nucleotide sequence ID" value="NZ_BOMT01000084.1"/>
</dbReference>
<accession>A0A1I2K908</accession>
<dbReference type="PROSITE" id="PS51257">
    <property type="entry name" value="PROKAR_LIPOPROTEIN"/>
    <property type="match status" value="1"/>
</dbReference>
<evidence type="ECO:0000313" key="3">
    <source>
        <dbReference type="Proteomes" id="UP000199645"/>
    </source>
</evidence>
<dbReference type="Proteomes" id="UP000199645">
    <property type="component" value="Unassembled WGS sequence"/>
</dbReference>
<feature type="signal peptide" evidence="1">
    <location>
        <begin position="1"/>
        <end position="24"/>
    </location>
</feature>
<protein>
    <recommendedName>
        <fullName evidence="4">Lipoprotein</fullName>
    </recommendedName>
</protein>
<dbReference type="AlphaFoldDB" id="A0A1I2K908"/>
<dbReference type="EMBL" id="FONV01000015">
    <property type="protein sequence ID" value="SFF62799.1"/>
    <property type="molecule type" value="Genomic_DNA"/>
</dbReference>
<keyword evidence="3" id="KW-1185">Reference proteome</keyword>
<proteinExistence type="predicted"/>
<reference evidence="2 3" key="1">
    <citation type="submission" date="2016-10" db="EMBL/GenBank/DDBJ databases">
        <authorList>
            <person name="de Groot N.N."/>
        </authorList>
    </citation>
    <scope>NUCLEOTIDE SEQUENCE [LARGE SCALE GENOMIC DNA]</scope>
    <source>
        <strain evidence="2 3">DSM 43019</strain>
    </source>
</reference>
<gene>
    <name evidence="2" type="ORF">SAMN05421541_115197</name>
</gene>